<dbReference type="RefSeq" id="XP_016210732.1">
    <property type="nucleotide sequence ID" value="XM_016361406.1"/>
</dbReference>
<dbReference type="HOGENOM" id="CLU_072692_0_0_1"/>
<dbReference type="AlphaFoldDB" id="A0A0D2A271"/>
<dbReference type="GeneID" id="27315593"/>
<dbReference type="Pfam" id="PF02330">
    <property type="entry name" value="MAM33"/>
    <property type="match status" value="1"/>
</dbReference>
<gene>
    <name evidence="2" type="ORF">PV09_07620</name>
</gene>
<sequence>MLSLRTFARSAPRSIARLATVSRSPAVFGGAIRAAPSVARFTAPFSTSFVRRQGNEELVAKLTSEYEIETSSREEDADSSATIKEYLEDSPFKLIDTPGQEEVILTRKYNDEEIRVTFSIADLANESLQDSYAESDHAMFDEGADLDGSANSKGAINAGGSSGNMRTAPEDRIAPSDEEGYDEDLEPAPAFPARVNVRVTRDGKQGAIMIEATAQDGEIIIDNVYFFKDVAQADPENADAEWKRRSVYAGPPFGNLDEELQILLERYLDERGIDVRMANFIPEFIDYKEQKEYVRWLNNLKNFFE</sequence>
<feature type="region of interest" description="Disordered" evidence="1">
    <location>
        <begin position="150"/>
        <end position="187"/>
    </location>
</feature>
<protein>
    <recommendedName>
        <fullName evidence="4">Mitochondrial glyco protein</fullName>
    </recommendedName>
</protein>
<dbReference type="InParanoid" id="A0A0D2A271"/>
<dbReference type="PANTHER" id="PTHR10826">
    <property type="entry name" value="COMPLEMENT COMPONENT 1"/>
    <property type="match status" value="1"/>
</dbReference>
<accession>A0A0D2A271</accession>
<dbReference type="Gene3D" id="3.10.280.10">
    <property type="entry name" value="Mitochondrial glycoprotein"/>
    <property type="match status" value="1"/>
</dbReference>
<dbReference type="InterPro" id="IPR036561">
    <property type="entry name" value="MAM33_sf"/>
</dbReference>
<reference evidence="2 3" key="1">
    <citation type="submission" date="2015-01" db="EMBL/GenBank/DDBJ databases">
        <title>The Genome Sequence of Ochroconis gallopava CBS43764.</title>
        <authorList>
            <consortium name="The Broad Institute Genomics Platform"/>
            <person name="Cuomo C."/>
            <person name="de Hoog S."/>
            <person name="Gorbushina A."/>
            <person name="Stielow B."/>
            <person name="Teixiera M."/>
            <person name="Abouelleil A."/>
            <person name="Chapman S.B."/>
            <person name="Priest M."/>
            <person name="Young S.K."/>
            <person name="Wortman J."/>
            <person name="Nusbaum C."/>
            <person name="Birren B."/>
        </authorList>
    </citation>
    <scope>NUCLEOTIDE SEQUENCE [LARGE SCALE GENOMIC DNA]</scope>
    <source>
        <strain evidence="2 3">CBS 43764</strain>
    </source>
</reference>
<feature type="compositionally biased region" description="Acidic residues" evidence="1">
    <location>
        <begin position="176"/>
        <end position="186"/>
    </location>
</feature>
<dbReference type="OrthoDB" id="278212at2759"/>
<keyword evidence="3" id="KW-1185">Reference proteome</keyword>
<name>A0A0D2A271_9PEZI</name>
<evidence type="ECO:0000256" key="1">
    <source>
        <dbReference type="SAM" id="MobiDB-lite"/>
    </source>
</evidence>
<dbReference type="GO" id="GO:0042256">
    <property type="term" value="P:cytosolic ribosome assembly"/>
    <property type="evidence" value="ECO:0007669"/>
    <property type="project" value="TreeGrafter"/>
</dbReference>
<dbReference type="SUPFAM" id="SSF54529">
    <property type="entry name" value="Mitochondrial glycoprotein MAM33-like"/>
    <property type="match status" value="1"/>
</dbReference>
<dbReference type="GO" id="GO:0005759">
    <property type="term" value="C:mitochondrial matrix"/>
    <property type="evidence" value="ECO:0007669"/>
    <property type="project" value="InterPro"/>
</dbReference>
<dbReference type="InterPro" id="IPR003428">
    <property type="entry name" value="MAM33"/>
</dbReference>
<dbReference type="FunCoup" id="A0A0D2A271">
    <property type="interactions" value="448"/>
</dbReference>
<dbReference type="Proteomes" id="UP000053259">
    <property type="component" value="Unassembled WGS sequence"/>
</dbReference>
<evidence type="ECO:0008006" key="4">
    <source>
        <dbReference type="Google" id="ProtNLM"/>
    </source>
</evidence>
<dbReference type="VEuPathDB" id="FungiDB:PV09_07620"/>
<dbReference type="EMBL" id="KN847559">
    <property type="protein sequence ID" value="KIW00863.1"/>
    <property type="molecule type" value="Genomic_DNA"/>
</dbReference>
<evidence type="ECO:0000313" key="3">
    <source>
        <dbReference type="Proteomes" id="UP000053259"/>
    </source>
</evidence>
<proteinExistence type="predicted"/>
<organism evidence="2 3">
    <name type="scientific">Verruconis gallopava</name>
    <dbReference type="NCBI Taxonomy" id="253628"/>
    <lineage>
        <taxon>Eukaryota</taxon>
        <taxon>Fungi</taxon>
        <taxon>Dikarya</taxon>
        <taxon>Ascomycota</taxon>
        <taxon>Pezizomycotina</taxon>
        <taxon>Dothideomycetes</taxon>
        <taxon>Pleosporomycetidae</taxon>
        <taxon>Venturiales</taxon>
        <taxon>Sympoventuriaceae</taxon>
        <taxon>Verruconis</taxon>
    </lineage>
</organism>
<dbReference type="STRING" id="253628.A0A0D2A271"/>
<evidence type="ECO:0000313" key="2">
    <source>
        <dbReference type="EMBL" id="KIW00863.1"/>
    </source>
</evidence>
<dbReference type="PANTHER" id="PTHR10826:SF1">
    <property type="entry name" value="COMPLEMENT COMPONENT 1 Q SUBCOMPONENT-BINDING PROTEIN, MITOCHONDRIAL"/>
    <property type="match status" value="1"/>
</dbReference>